<feature type="transmembrane region" description="Helical" evidence="7">
    <location>
        <begin position="295"/>
        <end position="320"/>
    </location>
</feature>
<dbReference type="Pfam" id="PF00375">
    <property type="entry name" value="SDF"/>
    <property type="match status" value="1"/>
</dbReference>
<feature type="transmembrane region" description="Helical" evidence="7">
    <location>
        <begin position="178"/>
        <end position="201"/>
    </location>
</feature>
<dbReference type="PANTHER" id="PTHR42865">
    <property type="entry name" value="PROTON/GLUTAMATE-ASPARTATE SYMPORTER"/>
    <property type="match status" value="1"/>
</dbReference>
<comment type="caution">
    <text evidence="8">The sequence shown here is derived from an EMBL/GenBank/DDBJ whole genome shotgun (WGS) entry which is preliminary data.</text>
</comment>
<keyword evidence="4 7" id="KW-0812">Transmembrane</keyword>
<feature type="transmembrane region" description="Helical" evidence="7">
    <location>
        <begin position="221"/>
        <end position="243"/>
    </location>
</feature>
<dbReference type="RefSeq" id="WP_112219719.1">
    <property type="nucleotide sequence ID" value="NZ_MVJN01000006.1"/>
</dbReference>
<gene>
    <name evidence="8" type="ORF">B1207_09435</name>
</gene>
<dbReference type="InterPro" id="IPR036458">
    <property type="entry name" value="Na:dicarbo_symporter_sf"/>
</dbReference>
<dbReference type="GO" id="GO:0015293">
    <property type="term" value="F:symporter activity"/>
    <property type="evidence" value="ECO:0007669"/>
    <property type="project" value="InterPro"/>
</dbReference>
<protein>
    <submittedName>
        <fullName evidence="8">Dicarboxylate/amino acid:cation symporter</fullName>
    </submittedName>
</protein>
<feature type="transmembrane region" description="Helical" evidence="7">
    <location>
        <begin position="12"/>
        <end position="31"/>
    </location>
</feature>
<dbReference type="Proteomes" id="UP000249458">
    <property type="component" value="Unassembled WGS sequence"/>
</dbReference>
<evidence type="ECO:0000256" key="4">
    <source>
        <dbReference type="ARBA" id="ARBA00022692"/>
    </source>
</evidence>
<evidence type="ECO:0000256" key="7">
    <source>
        <dbReference type="SAM" id="Phobius"/>
    </source>
</evidence>
<comment type="subcellular location">
    <subcellularLocation>
        <location evidence="1">Membrane</location>
        <topology evidence="1">Multi-pass membrane protein</topology>
    </subcellularLocation>
</comment>
<evidence type="ECO:0000256" key="2">
    <source>
        <dbReference type="ARBA" id="ARBA00006148"/>
    </source>
</evidence>
<feature type="transmembrane region" description="Helical" evidence="7">
    <location>
        <begin position="355"/>
        <end position="375"/>
    </location>
</feature>
<dbReference type="EMBL" id="MVJN01000006">
    <property type="protein sequence ID" value="RAP36350.1"/>
    <property type="molecule type" value="Genomic_DNA"/>
</dbReference>
<feature type="transmembrane region" description="Helical" evidence="7">
    <location>
        <begin position="43"/>
        <end position="66"/>
    </location>
</feature>
<keyword evidence="6 7" id="KW-0472">Membrane</keyword>
<dbReference type="PANTHER" id="PTHR42865:SF5">
    <property type="entry name" value="L-CYSTINE TRANSPORTER TCYP"/>
    <property type="match status" value="1"/>
</dbReference>
<evidence type="ECO:0000256" key="3">
    <source>
        <dbReference type="ARBA" id="ARBA00022448"/>
    </source>
</evidence>
<feature type="transmembrane region" description="Helical" evidence="7">
    <location>
        <begin position="332"/>
        <end position="349"/>
    </location>
</feature>
<evidence type="ECO:0000256" key="5">
    <source>
        <dbReference type="ARBA" id="ARBA00022989"/>
    </source>
</evidence>
<dbReference type="PRINTS" id="PR00173">
    <property type="entry name" value="EDTRNSPORT"/>
</dbReference>
<sequence length="422" mass="46110">MPSTQKTSSKFWLSTPFLYTIMILLGILSGFSDIPGLKPLGLFIADVFIRIFKCISLPIIALSIIVTLTNYRADGAMKRVWQRAMTYTLITTVIAAAISCLLYLLIQPGMATLTAAKISGPVASQSSYFEHISSLIPSTIFEPFLQHQVMGVLLLGIVTGIAIRYIPEQEPRQTITAFFRAAHGLFMVITGWVIKIIPLGLYGFITSTVVQLREGESIRGLGGYLLIIVLANLIQGLVVLPLWLKSQGIKPFAALRGMLPALSVAFFSKSSVGTLPVTMETAEKNLNVRPEVSRFVLPLCTSLNMNGCAAFIFTTVIYLMQNHGMEISLPMMALWVFISTIAAIGNAGVPMGCFFLSASLLASMNVPITLMWLILPFYSLIDMLETSLNVWSDSCVAKVVNEKLEDNARDFVPEGVPTGHSI</sequence>
<evidence type="ECO:0000256" key="6">
    <source>
        <dbReference type="ARBA" id="ARBA00023136"/>
    </source>
</evidence>
<dbReference type="GO" id="GO:0015184">
    <property type="term" value="F:L-cystine transmembrane transporter activity"/>
    <property type="evidence" value="ECO:0007669"/>
    <property type="project" value="TreeGrafter"/>
</dbReference>
<name>A0A364LIX9_9GAMM</name>
<feature type="transmembrane region" description="Helical" evidence="7">
    <location>
        <begin position="87"/>
        <end position="106"/>
    </location>
</feature>
<evidence type="ECO:0000313" key="9">
    <source>
        <dbReference type="Proteomes" id="UP000249458"/>
    </source>
</evidence>
<organism evidence="8 9">
    <name type="scientific">Legionella quinlivanii</name>
    <dbReference type="NCBI Taxonomy" id="45073"/>
    <lineage>
        <taxon>Bacteria</taxon>
        <taxon>Pseudomonadati</taxon>
        <taxon>Pseudomonadota</taxon>
        <taxon>Gammaproteobacteria</taxon>
        <taxon>Legionellales</taxon>
        <taxon>Legionellaceae</taxon>
        <taxon>Legionella</taxon>
    </lineage>
</organism>
<evidence type="ECO:0000313" key="8">
    <source>
        <dbReference type="EMBL" id="RAP36350.1"/>
    </source>
</evidence>
<dbReference type="SUPFAM" id="SSF118215">
    <property type="entry name" value="Proton glutamate symport protein"/>
    <property type="match status" value="1"/>
</dbReference>
<proteinExistence type="inferred from homology"/>
<evidence type="ECO:0000256" key="1">
    <source>
        <dbReference type="ARBA" id="ARBA00004141"/>
    </source>
</evidence>
<dbReference type="AlphaFoldDB" id="A0A364LIX9"/>
<dbReference type="GO" id="GO:0005886">
    <property type="term" value="C:plasma membrane"/>
    <property type="evidence" value="ECO:0007669"/>
    <property type="project" value="TreeGrafter"/>
</dbReference>
<feature type="transmembrane region" description="Helical" evidence="7">
    <location>
        <begin position="144"/>
        <end position="166"/>
    </location>
</feature>
<keyword evidence="5 7" id="KW-1133">Transmembrane helix</keyword>
<keyword evidence="3" id="KW-0813">Transport</keyword>
<comment type="similarity">
    <text evidence="2">Belongs to the dicarboxylate/amino acid:cation symporter (DAACS) (TC 2.A.23) family.</text>
</comment>
<reference evidence="8 9" key="1">
    <citation type="submission" date="2017-02" db="EMBL/GenBank/DDBJ databases">
        <title>Legionella quilivanii strain from human: case report and whole genome sequencing analysis.</title>
        <authorList>
            <person name="Lalancette C."/>
            <person name="Leduc J.-M."/>
            <person name="Levesque S."/>
            <person name="Fournier E."/>
            <person name="Saoud J."/>
            <person name="Faucher S.P."/>
            <person name="Bernard K."/>
            <person name="Martineau C."/>
            <person name="Longtin J."/>
        </authorList>
    </citation>
    <scope>NUCLEOTIDE SEQUENCE [LARGE SCALE GENOMIC DNA]</scope>
    <source>
        <strain evidence="8 9">ID143958</strain>
    </source>
</reference>
<dbReference type="InterPro" id="IPR001991">
    <property type="entry name" value="Na-dicarboxylate_symporter"/>
</dbReference>
<dbReference type="Gene3D" id="1.10.3860.10">
    <property type="entry name" value="Sodium:dicarboxylate symporter"/>
    <property type="match status" value="1"/>
</dbReference>
<accession>A0A364LIX9</accession>